<comment type="caution">
    <text evidence="2">The sequence shown here is derived from an EMBL/GenBank/DDBJ whole genome shotgun (WGS) entry which is preliminary data.</text>
</comment>
<dbReference type="Proteomes" id="UP001642484">
    <property type="component" value="Unassembled WGS sequence"/>
</dbReference>
<evidence type="ECO:0000313" key="2">
    <source>
        <dbReference type="EMBL" id="CAK9023319.1"/>
    </source>
</evidence>
<proteinExistence type="predicted"/>
<protein>
    <submittedName>
        <fullName evidence="2">Uncharacterized protein</fullName>
    </submittedName>
</protein>
<sequence>MPEDGEGEKKEKDEEEESELFVGDCVRIAGSMAEVKKHLEVVDMTWEGSFMGVLGKNGVVKSVRFHPGDDKARQICVVNVHDGPEVSLPGASLTVVEDDESDKESVDKGSDEEEEEEEEERVRVPLRVNMRVEDTKRKKKKKVCIGVILELGESETNVKYEDGRTKRVANTRLRPLERVTRDATGYSGDSSFNDFRFTKNCLPTGIEVVGDGADLEKNRAGQSYLHLKKNTYLRVPLRGLRHEKLRPGEPIPRYTLSLEVRLADSHRRLGDSPWSLFQASFPDPHSTDELCVVAEDKPHKRKWKVLTKENGLVVTAEADPNSKELCRLPANAVVVEDGIPPKRLPTGERRLRIRYKADAAKQAEGDLIDAMEPEEYIVEVEAGYFGSDFGTAATSVRVCSKGVLKTLNFRPGVEGGAAGIDSEQGASMGWTPRDRTMHTVRITIRKTGWHTFEIIDGSDSEKTWSKDFKVLGWFDDYKGISGIAITDPDNEELELGKEREYHNSGTHKLRLRRMGEATADVDDKFDPRGWVTIRKTDMELVEEAHGQKAAKGPQCFLRAGLAERPVTSNRYLRSDRWHTVTITSDCQDRTVLVFLDGMQATEKEINIGTTSAGLGADDAGRRVQGPVSPLEMLATSGLLTVSPYAVPQAGFLLFASSSARGMPGGIMLRRITFYNTMLGSQQVEEQYLNSRYQREKKPPPQQLALSPAMKKSAPYLWIHGSFLCEFADCFISSAGGDLVHLLRSFVIGLEGACKSVGDGPSGGAPLWSPQQQTVLHDIVELFQRSEPLFKKWQPLWTAEDHAVPSLAASYVRRLQTVRQNLRNQGGRLLIPLGIKTLDIGSQMIMLILEKQDGQTYRLTIINSGMPGLDWHATSSAEPPKFKSQAALAFDNIPSWKAEDDAFWAMLVVTSAIPPSPMMAKEPLPIYDKFIPWLIGCPLEHYLVTNVYAFDGQAPEQEQCEAGQDLRTPQYGGTGAWRCMTFALRFLLRDAGLPVVGAKFMKWHLRRSFLKLAIKDLASASALSTSERTILRIAAKQFALGAVKVSNRLAYDAPDLVGAAERLLCDARAVVSELEAAVNAKPGAHHVWNDPSVLPVLDLQSGAEEQQPEAWGLHPFFERLLRTDVSPGAATGVPLLVPINLLQVPTVVNDLDEA</sequence>
<keyword evidence="3" id="KW-1185">Reference proteome</keyword>
<evidence type="ECO:0000313" key="3">
    <source>
        <dbReference type="Proteomes" id="UP001642484"/>
    </source>
</evidence>
<evidence type="ECO:0000256" key="1">
    <source>
        <dbReference type="SAM" id="MobiDB-lite"/>
    </source>
</evidence>
<feature type="compositionally biased region" description="Acidic residues" evidence="1">
    <location>
        <begin position="110"/>
        <end position="119"/>
    </location>
</feature>
<reference evidence="2 3" key="1">
    <citation type="submission" date="2024-02" db="EMBL/GenBank/DDBJ databases">
        <authorList>
            <person name="Chen Y."/>
            <person name="Shah S."/>
            <person name="Dougan E. K."/>
            <person name="Thang M."/>
            <person name="Chan C."/>
        </authorList>
    </citation>
    <scope>NUCLEOTIDE SEQUENCE [LARGE SCALE GENOMIC DNA]</scope>
</reference>
<accession>A0ABP0KB92</accession>
<dbReference type="EMBL" id="CAXAMN010007891">
    <property type="protein sequence ID" value="CAK9023319.1"/>
    <property type="molecule type" value="Genomic_DNA"/>
</dbReference>
<name>A0ABP0KB92_9DINO</name>
<organism evidence="2 3">
    <name type="scientific">Durusdinium trenchii</name>
    <dbReference type="NCBI Taxonomy" id="1381693"/>
    <lineage>
        <taxon>Eukaryota</taxon>
        <taxon>Sar</taxon>
        <taxon>Alveolata</taxon>
        <taxon>Dinophyceae</taxon>
        <taxon>Suessiales</taxon>
        <taxon>Symbiodiniaceae</taxon>
        <taxon>Durusdinium</taxon>
    </lineage>
</organism>
<gene>
    <name evidence="2" type="ORF">CCMP2556_LOCUS15191</name>
</gene>
<feature type="region of interest" description="Disordered" evidence="1">
    <location>
        <begin position="87"/>
        <end position="122"/>
    </location>
</feature>